<evidence type="ECO:0000313" key="4">
    <source>
        <dbReference type="Proteomes" id="UP001198862"/>
    </source>
</evidence>
<feature type="region of interest" description="Disordered" evidence="1">
    <location>
        <begin position="78"/>
        <end position="100"/>
    </location>
</feature>
<evidence type="ECO:0008006" key="5">
    <source>
        <dbReference type="Google" id="ProtNLM"/>
    </source>
</evidence>
<evidence type="ECO:0000313" key="3">
    <source>
        <dbReference type="EMBL" id="MCC8429581.1"/>
    </source>
</evidence>
<keyword evidence="2" id="KW-0732">Signal</keyword>
<sequence length="159" mass="15939">MKTFLALLMIAGVAGATGALAQGRAPAPPSGAPPSGTPTPAPASPLDGTWRGTSDGGSCNAPLDYLLTIEAGFVDGSAYDTTARGPVPNPNKSAPPPPGPGLWQIHGVAKTGAAFNLLSLASVKGPTHQRMQLSARGDGQSLVVSETGGCRRTARLTRS</sequence>
<reference evidence="3 4" key="1">
    <citation type="submission" date="2021-11" db="EMBL/GenBank/DDBJ databases">
        <authorList>
            <person name="Lee D.-H."/>
            <person name="Kim S.-B."/>
        </authorList>
    </citation>
    <scope>NUCLEOTIDE SEQUENCE [LARGE SCALE GENOMIC DNA]</scope>
    <source>
        <strain evidence="3 4">KCTC 52223</strain>
    </source>
</reference>
<feature type="compositionally biased region" description="Pro residues" evidence="1">
    <location>
        <begin position="87"/>
        <end position="100"/>
    </location>
</feature>
<feature type="signal peptide" evidence="2">
    <location>
        <begin position="1"/>
        <end position="21"/>
    </location>
</feature>
<dbReference type="EMBL" id="JAJISD010000004">
    <property type="protein sequence ID" value="MCC8429581.1"/>
    <property type="molecule type" value="Genomic_DNA"/>
</dbReference>
<feature type="chain" id="PRO_5046938515" description="Lipocalin-like domain-containing protein" evidence="2">
    <location>
        <begin position="22"/>
        <end position="159"/>
    </location>
</feature>
<feature type="compositionally biased region" description="Pro residues" evidence="1">
    <location>
        <begin position="26"/>
        <end position="43"/>
    </location>
</feature>
<evidence type="ECO:0000256" key="2">
    <source>
        <dbReference type="SAM" id="SignalP"/>
    </source>
</evidence>
<protein>
    <recommendedName>
        <fullName evidence="5">Lipocalin-like domain-containing protein</fullName>
    </recommendedName>
</protein>
<accession>A0ABS8KU47</accession>
<feature type="region of interest" description="Disordered" evidence="1">
    <location>
        <begin position="21"/>
        <end position="55"/>
    </location>
</feature>
<gene>
    <name evidence="3" type="ORF">LJ725_11435</name>
</gene>
<dbReference type="RefSeq" id="WP_230550778.1">
    <property type="nucleotide sequence ID" value="NZ_JAJISD010000004.1"/>
</dbReference>
<name>A0ABS8KU47_9HYPH</name>
<dbReference type="Proteomes" id="UP001198862">
    <property type="component" value="Unassembled WGS sequence"/>
</dbReference>
<comment type="caution">
    <text evidence="3">The sequence shown here is derived from an EMBL/GenBank/DDBJ whole genome shotgun (WGS) entry which is preliminary data.</text>
</comment>
<evidence type="ECO:0000256" key="1">
    <source>
        <dbReference type="SAM" id="MobiDB-lite"/>
    </source>
</evidence>
<organism evidence="3 4">
    <name type="scientific">Reyranella aquatilis</name>
    <dbReference type="NCBI Taxonomy" id="2035356"/>
    <lineage>
        <taxon>Bacteria</taxon>
        <taxon>Pseudomonadati</taxon>
        <taxon>Pseudomonadota</taxon>
        <taxon>Alphaproteobacteria</taxon>
        <taxon>Hyphomicrobiales</taxon>
        <taxon>Reyranellaceae</taxon>
        <taxon>Reyranella</taxon>
    </lineage>
</organism>
<keyword evidence="4" id="KW-1185">Reference proteome</keyword>
<proteinExistence type="predicted"/>